<dbReference type="Proteomes" id="UP000567293">
    <property type="component" value="Unassembled WGS sequence"/>
</dbReference>
<gene>
    <name evidence="1" type="ORF">HRJ53_08490</name>
</gene>
<keyword evidence="2" id="KW-1185">Reference proteome</keyword>
<proteinExistence type="predicted"/>
<reference evidence="1" key="1">
    <citation type="submission" date="2020-06" db="EMBL/GenBank/DDBJ databases">
        <title>Legume-microbial interactions unlock mineral nutrients during tropical forest succession.</title>
        <authorList>
            <person name="Epihov D.Z."/>
        </authorList>
    </citation>
    <scope>NUCLEOTIDE SEQUENCE [LARGE SCALE GENOMIC DNA]</scope>
    <source>
        <strain evidence="1">Pan2503</strain>
    </source>
</reference>
<comment type="caution">
    <text evidence="1">The sequence shown here is derived from an EMBL/GenBank/DDBJ whole genome shotgun (WGS) entry which is preliminary data.</text>
</comment>
<evidence type="ECO:0000313" key="1">
    <source>
        <dbReference type="EMBL" id="MBA0085020.1"/>
    </source>
</evidence>
<evidence type="ECO:0000313" key="2">
    <source>
        <dbReference type="Proteomes" id="UP000567293"/>
    </source>
</evidence>
<organism evidence="1 2">
    <name type="scientific">Candidatus Acidiferrum panamense</name>
    <dbReference type="NCBI Taxonomy" id="2741543"/>
    <lineage>
        <taxon>Bacteria</taxon>
        <taxon>Pseudomonadati</taxon>
        <taxon>Acidobacteriota</taxon>
        <taxon>Terriglobia</taxon>
        <taxon>Candidatus Acidiferrales</taxon>
        <taxon>Candidatus Acidiferrum</taxon>
    </lineage>
</organism>
<name>A0A7V8SW75_9BACT</name>
<dbReference type="AlphaFoldDB" id="A0A7V8SW75"/>
<sequence>MANHAYLRVWTRDFSLEKMIPEFARFLTTAPLSSAHDTFDELIVQAVDPGESPVAEWDLRPLHAGPAEVAAMAAQHLHSDTAYIASATWDLWAFDIDTLKWQHKQQPLELSCHGLDYDDGIACSAGHFQADLGFEHFFTGHGRLLTPATADHSSEPAPRAISFNSSEHPVEHTFRQWMAASNNLKEYHARTRENIQQLFRWVDAIERALPVERTELWSEGEDNMEARLDEILAQR</sequence>
<accession>A0A7V8SW75</accession>
<protein>
    <submittedName>
        <fullName evidence="1">Uncharacterized protein</fullName>
    </submittedName>
</protein>
<dbReference type="EMBL" id="JACDQQ010000822">
    <property type="protein sequence ID" value="MBA0085020.1"/>
    <property type="molecule type" value="Genomic_DNA"/>
</dbReference>